<comment type="caution">
    <text evidence="8">The sequence shown here is derived from an EMBL/GenBank/DDBJ whole genome shotgun (WGS) entry which is preliminary data.</text>
</comment>
<dbReference type="PANTHER" id="PTHR13028">
    <property type="entry name" value="RRNA PROCESSING PROTEIN EBNA1-BINDING PROTEIN-RELATED"/>
    <property type="match status" value="1"/>
</dbReference>
<dbReference type="Proteomes" id="UP000239649">
    <property type="component" value="Unassembled WGS sequence"/>
</dbReference>
<evidence type="ECO:0000256" key="5">
    <source>
        <dbReference type="ARBA" id="ARBA00023242"/>
    </source>
</evidence>
<dbReference type="GO" id="GO:0005730">
    <property type="term" value="C:nucleolus"/>
    <property type="evidence" value="ECO:0007669"/>
    <property type="project" value="UniProtKB-SubCell"/>
</dbReference>
<dbReference type="PANTHER" id="PTHR13028:SF0">
    <property type="entry name" value="RRNA-PROCESSING PROTEIN EBP2-RELATED"/>
    <property type="match status" value="1"/>
</dbReference>
<evidence type="ECO:0000256" key="4">
    <source>
        <dbReference type="ARBA" id="ARBA00023054"/>
    </source>
</evidence>
<keyword evidence="4 6" id="KW-0175">Coiled coil</keyword>
<dbReference type="InterPro" id="IPR008610">
    <property type="entry name" value="Ebp2"/>
</dbReference>
<feature type="coiled-coil region" evidence="6">
    <location>
        <begin position="82"/>
        <end position="109"/>
    </location>
</feature>
<comment type="subcellular location">
    <subcellularLocation>
        <location evidence="1">Nucleus</location>
        <location evidence="1">Nucleolus</location>
    </subcellularLocation>
</comment>
<reference evidence="8 9" key="1">
    <citation type="journal article" date="2018" name="Plant J.">
        <title>Genome sequences of Chlorella sorokiniana UTEX 1602 and Micractinium conductrix SAG 241.80: implications to maltose excretion by a green alga.</title>
        <authorList>
            <person name="Arriola M.B."/>
            <person name="Velmurugan N."/>
            <person name="Zhang Y."/>
            <person name="Plunkett M.H."/>
            <person name="Hondzo H."/>
            <person name="Barney B.M."/>
        </authorList>
    </citation>
    <scope>NUCLEOTIDE SEQUENCE [LARGE SCALE GENOMIC DNA]</scope>
    <source>
        <strain evidence="8 9">SAG 241.80</strain>
    </source>
</reference>
<feature type="compositionally biased region" description="Gly residues" evidence="7">
    <location>
        <begin position="210"/>
        <end position="219"/>
    </location>
</feature>
<dbReference type="GO" id="GO:0042273">
    <property type="term" value="P:ribosomal large subunit biogenesis"/>
    <property type="evidence" value="ECO:0007669"/>
    <property type="project" value="TreeGrafter"/>
</dbReference>
<keyword evidence="3" id="KW-0690">Ribosome biogenesis</keyword>
<dbReference type="STRING" id="554055.A0A2P6VLE2"/>
<evidence type="ECO:0000256" key="7">
    <source>
        <dbReference type="SAM" id="MobiDB-lite"/>
    </source>
</evidence>
<feature type="region of interest" description="Disordered" evidence="7">
    <location>
        <begin position="146"/>
        <end position="264"/>
    </location>
</feature>
<dbReference type="GO" id="GO:0034399">
    <property type="term" value="C:nuclear periphery"/>
    <property type="evidence" value="ECO:0007669"/>
    <property type="project" value="TreeGrafter"/>
</dbReference>
<comment type="similarity">
    <text evidence="2">Belongs to the EBP2 family.</text>
</comment>
<proteinExistence type="inferred from homology"/>
<feature type="region of interest" description="Disordered" evidence="7">
    <location>
        <begin position="1"/>
        <end position="39"/>
    </location>
</feature>
<dbReference type="EMBL" id="LHPF02000003">
    <property type="protein sequence ID" value="PSC74922.1"/>
    <property type="molecule type" value="Genomic_DNA"/>
</dbReference>
<gene>
    <name evidence="8" type="ORF">C2E20_1845</name>
</gene>
<keyword evidence="9" id="KW-1185">Reference proteome</keyword>
<evidence type="ECO:0000256" key="2">
    <source>
        <dbReference type="ARBA" id="ARBA00007336"/>
    </source>
</evidence>
<organism evidence="8 9">
    <name type="scientific">Micractinium conductrix</name>
    <dbReference type="NCBI Taxonomy" id="554055"/>
    <lineage>
        <taxon>Eukaryota</taxon>
        <taxon>Viridiplantae</taxon>
        <taxon>Chlorophyta</taxon>
        <taxon>core chlorophytes</taxon>
        <taxon>Trebouxiophyceae</taxon>
        <taxon>Chlorellales</taxon>
        <taxon>Chlorellaceae</taxon>
        <taxon>Chlorella clade</taxon>
        <taxon>Micractinium</taxon>
    </lineage>
</organism>
<evidence type="ECO:0000256" key="1">
    <source>
        <dbReference type="ARBA" id="ARBA00004604"/>
    </source>
</evidence>
<sequence length="336" mass="34982">MAMQREQAARGAAAAAAAGSDGEEEEEGGSEQGGAAPAQRQAIYNVEVIHDKLEDISWSEEAAWEESLALTRAAPTAVANPENDLERELAFYNQALDAAQTAIARFEAAGLAWQRPADYYAEMVKSDEHMQKVKEQLLYEKQQIEASDMRKKEREAKKFSKQVAAERKKERAQDKKQAITSISKLRKQREKSGFAGELDVDAELERMEGGGRGGGGRGGRQQQHKPGERFAPRDKSAKREQRDSKFGFGGPKRNRKQNDASSAADGGAAAAEAAAGVAAGAAAGAVEGAAALAVVTAAIAAALVAAAVADVAAAGAAAAGAAAMEGAAQAVFAAAA</sequence>
<evidence type="ECO:0000256" key="6">
    <source>
        <dbReference type="SAM" id="Coils"/>
    </source>
</evidence>
<feature type="compositionally biased region" description="Basic and acidic residues" evidence="7">
    <location>
        <begin position="147"/>
        <end position="177"/>
    </location>
</feature>
<dbReference type="OrthoDB" id="443772at2759"/>
<protein>
    <submittedName>
        <fullName evidence="8">rRNA-processing EBP2-like protein</fullName>
    </submittedName>
</protein>
<evidence type="ECO:0000313" key="9">
    <source>
        <dbReference type="Proteomes" id="UP000239649"/>
    </source>
</evidence>
<accession>A0A2P6VLE2</accession>
<dbReference type="AlphaFoldDB" id="A0A2P6VLE2"/>
<dbReference type="GO" id="GO:0006364">
    <property type="term" value="P:rRNA processing"/>
    <property type="evidence" value="ECO:0007669"/>
    <property type="project" value="TreeGrafter"/>
</dbReference>
<name>A0A2P6VLE2_9CHLO</name>
<evidence type="ECO:0000313" key="8">
    <source>
        <dbReference type="EMBL" id="PSC74922.1"/>
    </source>
</evidence>
<evidence type="ECO:0000256" key="3">
    <source>
        <dbReference type="ARBA" id="ARBA00022517"/>
    </source>
</evidence>
<feature type="compositionally biased region" description="Low complexity" evidence="7">
    <location>
        <begin position="1"/>
        <end position="20"/>
    </location>
</feature>
<dbReference type="GO" id="GO:0030687">
    <property type="term" value="C:preribosome, large subunit precursor"/>
    <property type="evidence" value="ECO:0007669"/>
    <property type="project" value="TreeGrafter"/>
</dbReference>
<feature type="compositionally biased region" description="Basic and acidic residues" evidence="7">
    <location>
        <begin position="225"/>
        <end position="245"/>
    </location>
</feature>
<dbReference type="Pfam" id="PF05890">
    <property type="entry name" value="Ebp2"/>
    <property type="match status" value="1"/>
</dbReference>
<keyword evidence="5" id="KW-0539">Nucleus</keyword>